<protein>
    <submittedName>
        <fullName evidence="13">CDP-alcohol phosphatidyltransferase family protein</fullName>
    </submittedName>
</protein>
<evidence type="ECO:0000313" key="13">
    <source>
        <dbReference type="EMBL" id="NEG77478.1"/>
    </source>
</evidence>
<keyword evidence="3" id="KW-0444">Lipid biosynthesis</keyword>
<feature type="transmembrane region" description="Helical" evidence="12">
    <location>
        <begin position="88"/>
        <end position="113"/>
    </location>
</feature>
<comment type="similarity">
    <text evidence="2 11">Belongs to the CDP-alcohol phosphatidyltransferase class-I family.</text>
</comment>
<keyword evidence="10" id="KW-1208">Phospholipid metabolism</keyword>
<keyword evidence="4 11" id="KW-0808">Transferase</keyword>
<dbReference type="PIRSF" id="PIRSF000847">
    <property type="entry name" value="Phos_ph_gly_syn"/>
    <property type="match status" value="1"/>
</dbReference>
<dbReference type="InterPro" id="IPR050324">
    <property type="entry name" value="CDP-alcohol_PTase-I"/>
</dbReference>
<dbReference type="EMBL" id="WHZY01000001">
    <property type="protein sequence ID" value="NEG77478.1"/>
    <property type="molecule type" value="Genomic_DNA"/>
</dbReference>
<dbReference type="GO" id="GO:0046474">
    <property type="term" value="P:glycerophospholipid biosynthetic process"/>
    <property type="evidence" value="ECO:0007669"/>
    <property type="project" value="TreeGrafter"/>
</dbReference>
<evidence type="ECO:0000256" key="10">
    <source>
        <dbReference type="ARBA" id="ARBA00023264"/>
    </source>
</evidence>
<feature type="transmembrane region" description="Helical" evidence="12">
    <location>
        <begin position="47"/>
        <end position="67"/>
    </location>
</feature>
<feature type="transmembrane region" description="Helical" evidence="12">
    <location>
        <begin position="20"/>
        <end position="41"/>
    </location>
</feature>
<feature type="transmembrane region" description="Helical" evidence="12">
    <location>
        <begin position="133"/>
        <end position="156"/>
    </location>
</feature>
<keyword evidence="5 12" id="KW-0812">Transmembrane</keyword>
<evidence type="ECO:0000256" key="8">
    <source>
        <dbReference type="ARBA" id="ARBA00023136"/>
    </source>
</evidence>
<evidence type="ECO:0000256" key="11">
    <source>
        <dbReference type="RuleBase" id="RU003750"/>
    </source>
</evidence>
<dbReference type="InterPro" id="IPR043130">
    <property type="entry name" value="CDP-OH_PTrfase_TM_dom"/>
</dbReference>
<sequence>MRLAAHQTDAAYSPEARDLIWTVPNAISLLRIISIPVFAVLVARREMVWALVVLAISALSDGLDGTLARKFNQVSKIGQILDPVADRLLIFCSVVALGVAGIIPWWVLIIVGARDLVMAIEILMLAQHDYGPLPVHFVGKAGTAMLMMTIPTFIIAEMWAGPFTLALHLICMAGMIWGVVLYWMAGVLYLRQGWDLIHAERAARQAQPARSRDGR</sequence>
<keyword evidence="6 12" id="KW-1133">Transmembrane helix</keyword>
<comment type="caution">
    <text evidence="13">The sequence shown here is derived from an EMBL/GenBank/DDBJ whole genome shotgun (WGS) entry which is preliminary data.</text>
</comment>
<evidence type="ECO:0000256" key="2">
    <source>
        <dbReference type="ARBA" id="ARBA00010441"/>
    </source>
</evidence>
<dbReference type="InterPro" id="IPR048254">
    <property type="entry name" value="CDP_ALCOHOL_P_TRANSF_CS"/>
</dbReference>
<evidence type="ECO:0000256" key="6">
    <source>
        <dbReference type="ARBA" id="ARBA00022989"/>
    </source>
</evidence>
<reference evidence="13 14" key="1">
    <citation type="submission" date="2019-10" db="EMBL/GenBank/DDBJ databases">
        <title>Bifidobacterium from non-human primates.</title>
        <authorList>
            <person name="Modesto M."/>
        </authorList>
    </citation>
    <scope>NUCLEOTIDE SEQUENCE [LARGE SCALE GENOMIC DNA]</scope>
    <source>
        <strain evidence="13 14">TREC</strain>
    </source>
</reference>
<evidence type="ECO:0000256" key="4">
    <source>
        <dbReference type="ARBA" id="ARBA00022679"/>
    </source>
</evidence>
<dbReference type="GO" id="GO:0008444">
    <property type="term" value="F:CDP-diacylglycerol-glycerol-3-phosphate 3-phosphatidyltransferase activity"/>
    <property type="evidence" value="ECO:0007669"/>
    <property type="project" value="InterPro"/>
</dbReference>
<organism evidence="13 14">
    <name type="scientific">Bifidobacterium avesanii</name>
    <dbReference type="NCBI Taxonomy" id="1798157"/>
    <lineage>
        <taxon>Bacteria</taxon>
        <taxon>Bacillati</taxon>
        <taxon>Actinomycetota</taxon>
        <taxon>Actinomycetes</taxon>
        <taxon>Bifidobacteriales</taxon>
        <taxon>Bifidobacteriaceae</taxon>
        <taxon>Bifidobacterium</taxon>
    </lineage>
</organism>
<keyword evidence="8 12" id="KW-0472">Membrane</keyword>
<dbReference type="InterPro" id="IPR004570">
    <property type="entry name" value="Phosphatidylglycerol_P_synth"/>
</dbReference>
<evidence type="ECO:0000256" key="3">
    <source>
        <dbReference type="ARBA" id="ARBA00022516"/>
    </source>
</evidence>
<gene>
    <name evidence="13" type="ORF">GFD22_00450</name>
</gene>
<dbReference type="UniPathway" id="UPA00085"/>
<keyword evidence="7" id="KW-0443">Lipid metabolism</keyword>
<comment type="subcellular location">
    <subcellularLocation>
        <location evidence="1">Membrane</location>
        <topology evidence="1">Multi-pass membrane protein</topology>
    </subcellularLocation>
</comment>
<proteinExistence type="inferred from homology"/>
<dbReference type="RefSeq" id="WP_152349408.1">
    <property type="nucleotide sequence ID" value="NZ_WBSN01000001.1"/>
</dbReference>
<dbReference type="PANTHER" id="PTHR14269:SF62">
    <property type="entry name" value="CDP-DIACYLGLYCEROL--GLYCEROL-3-PHOSPHATE 3-PHOSPHATIDYLTRANSFERASE 1, CHLOROPLASTIC"/>
    <property type="match status" value="1"/>
</dbReference>
<evidence type="ECO:0000256" key="7">
    <source>
        <dbReference type="ARBA" id="ARBA00023098"/>
    </source>
</evidence>
<evidence type="ECO:0000256" key="5">
    <source>
        <dbReference type="ARBA" id="ARBA00022692"/>
    </source>
</evidence>
<dbReference type="PROSITE" id="PS00379">
    <property type="entry name" value="CDP_ALCOHOL_P_TRANSF"/>
    <property type="match status" value="1"/>
</dbReference>
<dbReference type="Proteomes" id="UP000469763">
    <property type="component" value="Unassembled WGS sequence"/>
</dbReference>
<evidence type="ECO:0000313" key="14">
    <source>
        <dbReference type="Proteomes" id="UP000469763"/>
    </source>
</evidence>
<dbReference type="AlphaFoldDB" id="A0A7K3TEF9"/>
<dbReference type="PANTHER" id="PTHR14269">
    <property type="entry name" value="CDP-DIACYLGLYCEROL--GLYCEROL-3-PHOSPHATE 3-PHOSPHATIDYLTRANSFERASE-RELATED"/>
    <property type="match status" value="1"/>
</dbReference>
<name>A0A7K3TEF9_9BIFI</name>
<dbReference type="OrthoDB" id="9796672at2"/>
<accession>A0A7K3TEF9</accession>
<feature type="transmembrane region" description="Helical" evidence="12">
    <location>
        <begin position="163"/>
        <end position="185"/>
    </location>
</feature>
<dbReference type="Gene3D" id="1.20.120.1760">
    <property type="match status" value="1"/>
</dbReference>
<keyword evidence="14" id="KW-1185">Reference proteome</keyword>
<dbReference type="InterPro" id="IPR000462">
    <property type="entry name" value="CDP-OH_P_trans"/>
</dbReference>
<dbReference type="Pfam" id="PF01066">
    <property type="entry name" value="CDP-OH_P_transf"/>
    <property type="match status" value="1"/>
</dbReference>
<evidence type="ECO:0000256" key="12">
    <source>
        <dbReference type="SAM" id="Phobius"/>
    </source>
</evidence>
<keyword evidence="9" id="KW-0594">Phospholipid biosynthesis</keyword>
<evidence type="ECO:0000256" key="1">
    <source>
        <dbReference type="ARBA" id="ARBA00004141"/>
    </source>
</evidence>
<evidence type="ECO:0000256" key="9">
    <source>
        <dbReference type="ARBA" id="ARBA00023209"/>
    </source>
</evidence>
<dbReference type="GO" id="GO:0016020">
    <property type="term" value="C:membrane"/>
    <property type="evidence" value="ECO:0007669"/>
    <property type="project" value="UniProtKB-SubCell"/>
</dbReference>